<dbReference type="AlphaFoldDB" id="A0A4U1F4R5"/>
<dbReference type="Proteomes" id="UP000308365">
    <property type="component" value="Unassembled WGS sequence"/>
</dbReference>
<accession>A0A4U1F4R5</accession>
<proteinExistence type="predicted"/>
<evidence type="ECO:0000313" key="1">
    <source>
        <dbReference type="EMBL" id="TKC44369.1"/>
    </source>
</evidence>
<feature type="non-terminal residue" evidence="1">
    <location>
        <position position="113"/>
    </location>
</feature>
<sequence>MHQPLKASVEQVGKVITIQASKSLLQKEHGHVDILTKQNENAIKCPCYVSTQKYLLREIDRKGVLSELTYFYEYELNEVSIHNLNNKSHLCIFKDLLKSFGLISILELILILL</sequence>
<comment type="caution">
    <text evidence="1">The sequence shown here is derived from an EMBL/GenBank/DDBJ whole genome shotgun (WGS) entry which is preliminary data.</text>
</comment>
<protein>
    <submittedName>
        <fullName evidence="1">Uncharacterized protein</fullName>
    </submittedName>
</protein>
<reference evidence="2" key="1">
    <citation type="journal article" date="2019" name="IScience">
        <title>Narwhal Genome Reveals Long-Term Low Genetic Diversity despite Current Large Abundance Size.</title>
        <authorList>
            <person name="Westbury M.V."/>
            <person name="Petersen B."/>
            <person name="Garde E."/>
            <person name="Heide-Jorgensen M.P."/>
            <person name="Lorenzen E.D."/>
        </authorList>
    </citation>
    <scope>NUCLEOTIDE SEQUENCE [LARGE SCALE GENOMIC DNA]</scope>
</reference>
<gene>
    <name evidence="1" type="ORF">EI555_005152</name>
</gene>
<dbReference type="EMBL" id="RWIC01000404">
    <property type="protein sequence ID" value="TKC44369.1"/>
    <property type="molecule type" value="Genomic_DNA"/>
</dbReference>
<name>A0A4U1F4R5_MONMO</name>
<organism evidence="1 2">
    <name type="scientific">Monodon monoceros</name>
    <name type="common">Narwhal</name>
    <name type="synonym">Ceratodon monodon</name>
    <dbReference type="NCBI Taxonomy" id="40151"/>
    <lineage>
        <taxon>Eukaryota</taxon>
        <taxon>Metazoa</taxon>
        <taxon>Chordata</taxon>
        <taxon>Craniata</taxon>
        <taxon>Vertebrata</taxon>
        <taxon>Euteleostomi</taxon>
        <taxon>Mammalia</taxon>
        <taxon>Eutheria</taxon>
        <taxon>Laurasiatheria</taxon>
        <taxon>Artiodactyla</taxon>
        <taxon>Whippomorpha</taxon>
        <taxon>Cetacea</taxon>
        <taxon>Odontoceti</taxon>
        <taxon>Monodontidae</taxon>
        <taxon>Monodon</taxon>
    </lineage>
</organism>
<evidence type="ECO:0000313" key="2">
    <source>
        <dbReference type="Proteomes" id="UP000308365"/>
    </source>
</evidence>